<dbReference type="PANTHER" id="PTHR34136">
    <property type="match status" value="1"/>
</dbReference>
<name>A0ABU4RLL7_9HYPH</name>
<protein>
    <submittedName>
        <fullName evidence="3">WecB/TagA/CpsF family glycosyltransferase</fullName>
    </submittedName>
</protein>
<evidence type="ECO:0000256" key="1">
    <source>
        <dbReference type="ARBA" id="ARBA00022676"/>
    </source>
</evidence>
<dbReference type="RefSeq" id="WP_319843105.1">
    <property type="nucleotide sequence ID" value="NZ_JAXAFJ010000001.1"/>
</dbReference>
<evidence type="ECO:0000256" key="2">
    <source>
        <dbReference type="ARBA" id="ARBA00022679"/>
    </source>
</evidence>
<comment type="caution">
    <text evidence="3">The sequence shown here is derived from an EMBL/GenBank/DDBJ whole genome shotgun (WGS) entry which is preliminary data.</text>
</comment>
<dbReference type="InterPro" id="IPR004629">
    <property type="entry name" value="WecG_TagA_CpsF"/>
</dbReference>
<dbReference type="Proteomes" id="UP001274321">
    <property type="component" value="Unassembled WGS sequence"/>
</dbReference>
<organism evidence="3 4">
    <name type="scientific">Terrihabitans rhizophilus</name>
    <dbReference type="NCBI Taxonomy" id="3092662"/>
    <lineage>
        <taxon>Bacteria</taxon>
        <taxon>Pseudomonadati</taxon>
        <taxon>Pseudomonadota</taxon>
        <taxon>Alphaproteobacteria</taxon>
        <taxon>Hyphomicrobiales</taxon>
        <taxon>Terrihabitans</taxon>
    </lineage>
</organism>
<dbReference type="CDD" id="cd06533">
    <property type="entry name" value="Glyco_transf_WecG_TagA"/>
    <property type="match status" value="1"/>
</dbReference>
<dbReference type="PANTHER" id="PTHR34136:SF1">
    <property type="entry name" value="UDP-N-ACETYL-D-MANNOSAMINURONIC ACID TRANSFERASE"/>
    <property type="match status" value="1"/>
</dbReference>
<dbReference type="NCBIfam" id="TIGR00696">
    <property type="entry name" value="wecG_tagA_cpsF"/>
    <property type="match status" value="1"/>
</dbReference>
<gene>
    <name evidence="3" type="ORF">SCD90_02875</name>
</gene>
<dbReference type="EMBL" id="JAXAFJ010000001">
    <property type="protein sequence ID" value="MDX6804999.1"/>
    <property type="molecule type" value="Genomic_DNA"/>
</dbReference>
<proteinExistence type="predicted"/>
<keyword evidence="2" id="KW-0808">Transferase</keyword>
<evidence type="ECO:0000313" key="4">
    <source>
        <dbReference type="Proteomes" id="UP001274321"/>
    </source>
</evidence>
<sequence>MKSPATRQIGGFDISDVTADDLAAEIDRRIAMRQKTLLFFVNSNFVVKCQALREHMAAAPVIAVNDGLGMKLASLAVHGRRFAANMNGTDFIPFYLRRGTGPIRVFLLGSHEEDLAGASAALAAMGGIELAGVQDGFSFRQKGDALMAEINASRADIVLVGMGNPLQEAWILANHQALDAPLIAGVGALFVWLSGRRKRAPGIVQRLSMEWAYRLLIEPRRLAGRYTLGIARFTVLAFAHRPRRIGAAGEARDPAR</sequence>
<dbReference type="Pfam" id="PF03808">
    <property type="entry name" value="Glyco_tran_WecG"/>
    <property type="match status" value="1"/>
</dbReference>
<reference evidence="3 4" key="1">
    <citation type="submission" date="2023-11" db="EMBL/GenBank/DDBJ databases">
        <authorList>
            <person name="Bao R."/>
        </authorList>
    </citation>
    <scope>NUCLEOTIDE SEQUENCE [LARGE SCALE GENOMIC DNA]</scope>
    <source>
        <strain evidence="3 4">PJ23</strain>
    </source>
</reference>
<keyword evidence="1" id="KW-0328">Glycosyltransferase</keyword>
<accession>A0ABU4RLL7</accession>
<keyword evidence="4" id="KW-1185">Reference proteome</keyword>
<evidence type="ECO:0000313" key="3">
    <source>
        <dbReference type="EMBL" id="MDX6804999.1"/>
    </source>
</evidence>